<keyword evidence="7 9" id="KW-0030">Aminoacyl-tRNA synthetase</keyword>
<dbReference type="Pfam" id="PF20974">
    <property type="entry name" value="tRNA-synt_1c_C2"/>
    <property type="match status" value="1"/>
</dbReference>
<organism evidence="13 14">
    <name type="scientific">Micromonas commoda (strain RCC299 / NOUM17 / CCMP2709)</name>
    <name type="common">Picoplanktonic green alga</name>
    <dbReference type="NCBI Taxonomy" id="296587"/>
    <lineage>
        <taxon>Eukaryota</taxon>
        <taxon>Viridiplantae</taxon>
        <taxon>Chlorophyta</taxon>
        <taxon>Mamiellophyceae</taxon>
        <taxon>Mamiellales</taxon>
        <taxon>Mamiellaceae</taxon>
        <taxon>Micromonas</taxon>
    </lineage>
</organism>
<dbReference type="GO" id="GO:0004819">
    <property type="term" value="F:glutamine-tRNA ligase activity"/>
    <property type="evidence" value="ECO:0007669"/>
    <property type="project" value="UniProtKB-EC"/>
</dbReference>
<name>C1FDL2_MICCC</name>
<sequence>MSEVSMSAGKKAKANYEKIAKKKPDPEGLAIGEEAQAALIQKDYSKAKALFEKARYICEASAIKATKTAKLVRKKNAGGEKLSESVELNDFEQDDKDRDIILPQPGSEGHVFAKHKANLPPGAENYAINTSARMAEHLNATGGKWQTRFPPEPNGYLHIGHAKAMHFDFGVAAKFQGNTYLRFDDTNPAAEKQEYIDSILSSVSWLGHRPFKVTYSSDYFGQLHEFAVKLIKLGKAYVCHQAKAEVTASRQLLKEFQLHCARNNLSRHETPLPSGAESPYRHRSVEDNLRLFEEMSKGVWEEGSCSLRLKGDLRSDITSMWDLAAYRIKFQEHPHSTDAYCIYPTYDYTHCLVDSIENVTHSLCTLEFETRQAPNGPYYWLLHALDMYKPITWEFSRCNITYNVLSKRKLNTLVSQGHVSGWDDPRLLTLEGLRRRGYTPTAINRFCSEMGITRNDNIQHLEKLERCIREELDDDTDRRFAVLNPLPITIRNHPGGSLPVECPSHPKFPERGTRVLNFTSTVFIEREDFREVDDVSFYGLAPGKTVRLLFGYNITCVGLQKDAAGAIVSLEATYDRNSLGSKPPKGTLHWAGSDYVHGEVRVYDKLFSVEVPGKRVATEIAADEVAEQLEDGGVDWLTQLNPCSLVVHQNALLEPLIREIAGSPLTSRFQLQRLGYFTVDKDSSVQKPVLNRIVTLKESKELTALRK</sequence>
<dbReference type="Pfam" id="PF03950">
    <property type="entry name" value="tRNA-synt_1c_C"/>
    <property type="match status" value="1"/>
</dbReference>
<comment type="similarity">
    <text evidence="1 9">Belongs to the class-I aminoacyl-tRNA synthetase family.</text>
</comment>
<dbReference type="RefSeq" id="XP_002507553.1">
    <property type="nucleotide sequence ID" value="XM_002507507.1"/>
</dbReference>
<proteinExistence type="inferred from homology"/>
<evidence type="ECO:0000256" key="6">
    <source>
        <dbReference type="ARBA" id="ARBA00022917"/>
    </source>
</evidence>
<dbReference type="OrthoDB" id="10250478at2759"/>
<feature type="domain" description="Glutamyl/glutaminyl-tRNA synthetase class Ib catalytic" evidence="10">
    <location>
        <begin position="146"/>
        <end position="473"/>
    </location>
</feature>
<evidence type="ECO:0000256" key="2">
    <source>
        <dbReference type="ARBA" id="ARBA00012836"/>
    </source>
</evidence>
<evidence type="ECO:0000256" key="4">
    <source>
        <dbReference type="ARBA" id="ARBA00022741"/>
    </source>
</evidence>
<dbReference type="InterPro" id="IPR004514">
    <property type="entry name" value="Gln-tRNA-synth"/>
</dbReference>
<protein>
    <recommendedName>
        <fullName evidence="2">glutamine--tRNA ligase</fullName>
        <ecNumber evidence="2">6.1.1.18</ecNumber>
    </recommendedName>
</protein>
<dbReference type="Gene3D" id="2.40.240.10">
    <property type="entry name" value="Ribosomal Protein L25, Chain P"/>
    <property type="match status" value="2"/>
</dbReference>
<evidence type="ECO:0000256" key="8">
    <source>
        <dbReference type="ARBA" id="ARBA00048270"/>
    </source>
</evidence>
<feature type="domain" description="Glutamyl/glutaminyl-tRNA synthetase class Ib anti-codon binding" evidence="11">
    <location>
        <begin position="477"/>
        <end position="575"/>
    </location>
</feature>
<dbReference type="InterPro" id="IPR000924">
    <property type="entry name" value="Glu/Gln-tRNA-synth"/>
</dbReference>
<dbReference type="GeneID" id="8250082"/>
<keyword evidence="3 9" id="KW-0436">Ligase</keyword>
<dbReference type="KEGG" id="mis:MICPUN_112728"/>
<dbReference type="PANTHER" id="PTHR43097">
    <property type="entry name" value="GLUTAMINE-TRNA LIGASE"/>
    <property type="match status" value="1"/>
</dbReference>
<dbReference type="InterPro" id="IPR020056">
    <property type="entry name" value="Rbsml_bL25/Gln-tRNA_synth_N"/>
</dbReference>
<dbReference type="PRINTS" id="PR00987">
    <property type="entry name" value="TRNASYNTHGLU"/>
</dbReference>
<feature type="domain" description="tRNA synthetases class I (E and Q) anti-codon binding" evidence="12">
    <location>
        <begin position="587"/>
        <end position="680"/>
    </location>
</feature>
<dbReference type="NCBIfam" id="TIGR00440">
    <property type="entry name" value="glnS"/>
    <property type="match status" value="1"/>
</dbReference>
<dbReference type="GO" id="GO:0006425">
    <property type="term" value="P:glutaminyl-tRNA aminoacylation"/>
    <property type="evidence" value="ECO:0007669"/>
    <property type="project" value="InterPro"/>
</dbReference>
<dbReference type="InterPro" id="IPR050132">
    <property type="entry name" value="Gln/Glu-tRNA_Ligase"/>
</dbReference>
<evidence type="ECO:0000259" key="10">
    <source>
        <dbReference type="Pfam" id="PF00749"/>
    </source>
</evidence>
<gene>
    <name evidence="13" type="ORF">MICPUN_112728</name>
</gene>
<evidence type="ECO:0000256" key="7">
    <source>
        <dbReference type="ARBA" id="ARBA00023146"/>
    </source>
</evidence>
<evidence type="ECO:0000259" key="12">
    <source>
        <dbReference type="Pfam" id="PF20974"/>
    </source>
</evidence>
<keyword evidence="4 9" id="KW-0547">Nucleotide-binding</keyword>
<dbReference type="AlphaFoldDB" id="C1FDL2"/>
<dbReference type="InterPro" id="IPR011035">
    <property type="entry name" value="Ribosomal_bL25/Gln-tRNA_synth"/>
</dbReference>
<dbReference type="GO" id="GO:0005829">
    <property type="term" value="C:cytosol"/>
    <property type="evidence" value="ECO:0007669"/>
    <property type="project" value="TreeGrafter"/>
</dbReference>
<dbReference type="FunFam" id="3.40.50.620:FF:000037">
    <property type="entry name" value="Glutamine--tRNA ligase cytoplasmic"/>
    <property type="match status" value="1"/>
</dbReference>
<dbReference type="InterPro" id="IPR020059">
    <property type="entry name" value="Glu/Gln-tRNA-synth_Ib_codon-bd"/>
</dbReference>
<dbReference type="InParanoid" id="C1FDL2"/>
<dbReference type="SUPFAM" id="SSF52374">
    <property type="entry name" value="Nucleotidylyl transferase"/>
    <property type="match status" value="1"/>
</dbReference>
<evidence type="ECO:0000313" key="13">
    <source>
        <dbReference type="EMBL" id="ACO68811.1"/>
    </source>
</evidence>
<reference evidence="13 14" key="1">
    <citation type="journal article" date="2009" name="Science">
        <title>Green evolution and dynamic adaptations revealed by genomes of the marine picoeukaryotes Micromonas.</title>
        <authorList>
            <person name="Worden A.Z."/>
            <person name="Lee J.H."/>
            <person name="Mock T."/>
            <person name="Rouze P."/>
            <person name="Simmons M.P."/>
            <person name="Aerts A.L."/>
            <person name="Allen A.E."/>
            <person name="Cuvelier M.L."/>
            <person name="Derelle E."/>
            <person name="Everett M.V."/>
            <person name="Foulon E."/>
            <person name="Grimwood J."/>
            <person name="Gundlach H."/>
            <person name="Henrissat B."/>
            <person name="Napoli C."/>
            <person name="McDonald S.M."/>
            <person name="Parker M.S."/>
            <person name="Rombauts S."/>
            <person name="Salamov A."/>
            <person name="Von Dassow P."/>
            <person name="Badger J.H."/>
            <person name="Coutinho P.M."/>
            <person name="Demir E."/>
            <person name="Dubchak I."/>
            <person name="Gentemann C."/>
            <person name="Eikrem W."/>
            <person name="Gready J.E."/>
            <person name="John U."/>
            <person name="Lanier W."/>
            <person name="Lindquist E.A."/>
            <person name="Lucas S."/>
            <person name="Mayer K.F."/>
            <person name="Moreau H."/>
            <person name="Not F."/>
            <person name="Otillar R."/>
            <person name="Panaud O."/>
            <person name="Pangilinan J."/>
            <person name="Paulsen I."/>
            <person name="Piegu B."/>
            <person name="Poliakov A."/>
            <person name="Robbens S."/>
            <person name="Schmutz J."/>
            <person name="Toulza E."/>
            <person name="Wyss T."/>
            <person name="Zelensky A."/>
            <person name="Zhou K."/>
            <person name="Armbrust E.V."/>
            <person name="Bhattacharya D."/>
            <person name="Goodenough U.W."/>
            <person name="Van de Peer Y."/>
            <person name="Grigoriev I.V."/>
        </authorList>
    </citation>
    <scope>NUCLEOTIDE SEQUENCE [LARGE SCALE GENOMIC DNA]</scope>
    <source>
        <strain evidence="14">RCC299 / NOUM17</strain>
    </source>
</reference>
<dbReference type="InterPro" id="IPR049437">
    <property type="entry name" value="tRNA-synt_1c_C2"/>
</dbReference>
<dbReference type="STRING" id="296587.C1FDL2"/>
<evidence type="ECO:0000313" key="14">
    <source>
        <dbReference type="Proteomes" id="UP000002009"/>
    </source>
</evidence>
<evidence type="ECO:0000256" key="3">
    <source>
        <dbReference type="ARBA" id="ARBA00022598"/>
    </source>
</evidence>
<keyword evidence="6 9" id="KW-0648">Protein biosynthesis</keyword>
<dbReference type="InterPro" id="IPR014729">
    <property type="entry name" value="Rossmann-like_a/b/a_fold"/>
</dbReference>
<comment type="catalytic activity">
    <reaction evidence="8">
        <text>tRNA(Gln) + L-glutamine + ATP = L-glutaminyl-tRNA(Gln) + AMP + diphosphate</text>
        <dbReference type="Rhea" id="RHEA:20121"/>
        <dbReference type="Rhea" id="RHEA-COMP:9662"/>
        <dbReference type="Rhea" id="RHEA-COMP:9681"/>
        <dbReference type="ChEBI" id="CHEBI:30616"/>
        <dbReference type="ChEBI" id="CHEBI:33019"/>
        <dbReference type="ChEBI" id="CHEBI:58359"/>
        <dbReference type="ChEBI" id="CHEBI:78442"/>
        <dbReference type="ChEBI" id="CHEBI:78521"/>
        <dbReference type="ChEBI" id="CHEBI:456215"/>
        <dbReference type="EC" id="6.1.1.18"/>
    </reaction>
</comment>
<dbReference type="Pfam" id="PF00749">
    <property type="entry name" value="tRNA-synt_1c"/>
    <property type="match status" value="1"/>
</dbReference>
<dbReference type="SUPFAM" id="SSF50715">
    <property type="entry name" value="Ribosomal protein L25-like"/>
    <property type="match status" value="1"/>
</dbReference>
<dbReference type="OMA" id="FAWRIMG"/>
<dbReference type="GO" id="GO:0005524">
    <property type="term" value="F:ATP binding"/>
    <property type="evidence" value="ECO:0007669"/>
    <property type="project" value="UniProtKB-KW"/>
</dbReference>
<dbReference type="PANTHER" id="PTHR43097:SF4">
    <property type="entry name" value="GLUTAMINE--TRNA LIGASE"/>
    <property type="match status" value="1"/>
</dbReference>
<dbReference type="Gene3D" id="3.40.50.620">
    <property type="entry name" value="HUPs"/>
    <property type="match status" value="1"/>
</dbReference>
<evidence type="ECO:0000256" key="1">
    <source>
        <dbReference type="ARBA" id="ARBA00005594"/>
    </source>
</evidence>
<keyword evidence="5 9" id="KW-0067">ATP-binding</keyword>
<dbReference type="Proteomes" id="UP000002009">
    <property type="component" value="Chromosome 1"/>
</dbReference>
<dbReference type="FunCoup" id="C1FDL2">
    <property type="interactions" value="2021"/>
</dbReference>
<evidence type="ECO:0000256" key="9">
    <source>
        <dbReference type="RuleBase" id="RU363037"/>
    </source>
</evidence>
<dbReference type="eggNOG" id="KOG1148">
    <property type="taxonomic scope" value="Eukaryota"/>
</dbReference>
<keyword evidence="14" id="KW-1185">Reference proteome</keyword>
<dbReference type="EC" id="6.1.1.18" evidence="2"/>
<accession>C1FDL2</accession>
<evidence type="ECO:0000256" key="5">
    <source>
        <dbReference type="ARBA" id="ARBA00022840"/>
    </source>
</evidence>
<dbReference type="InterPro" id="IPR020058">
    <property type="entry name" value="Glu/Gln-tRNA-synth_Ib_cat-dom"/>
</dbReference>
<evidence type="ECO:0000259" key="11">
    <source>
        <dbReference type="Pfam" id="PF03950"/>
    </source>
</evidence>
<dbReference type="EMBL" id="CP001574">
    <property type="protein sequence ID" value="ACO68811.1"/>
    <property type="molecule type" value="Genomic_DNA"/>
</dbReference>